<reference evidence="2" key="1">
    <citation type="journal article" date="2019" name="Sci. Rep.">
        <title>Draft genome of Tanacetum cinerariifolium, the natural source of mosquito coil.</title>
        <authorList>
            <person name="Yamashiro T."/>
            <person name="Shiraishi A."/>
            <person name="Satake H."/>
            <person name="Nakayama K."/>
        </authorList>
    </citation>
    <scope>NUCLEOTIDE SEQUENCE</scope>
</reference>
<dbReference type="EMBL" id="BKCJ010026886">
    <property type="protein sequence ID" value="GEV55235.1"/>
    <property type="molecule type" value="Genomic_DNA"/>
</dbReference>
<comment type="caution">
    <text evidence="2">The sequence shown here is derived from an EMBL/GenBank/DDBJ whole genome shotgun (WGS) entry which is preliminary data.</text>
</comment>
<evidence type="ECO:0000313" key="2">
    <source>
        <dbReference type="EMBL" id="GEV55235.1"/>
    </source>
</evidence>
<sequence>MITSTKKSYGSMITLASMLKEVGRKKAILMIYYVYPFVCLISRLELDIEENFDYNDLVELILDESTRVKLKEKALDSDTNGQGKNSQDHRDPDDPYVFIAGDFNSLPGDKTVGTHDDEAGSSRPKRTRVTETVKEAMLRRIHHEFLLWEIKVFEKGGQEEIFTSEACRRAFDIYEPIYTELGHEFYSTFEFDEVVTDEELITKKLIKFRGLRSDVHFNARDYWLSISSEDELHLSRSATQTIMSPLLKVLQKMITYGLCQRTTGSLDATNLRELIGSNGRLIVKDLAPGVLRVAMPRPSRLTMQDLYDMMGRIEIRQGTIERMSRSFFPPTTYNLFRLADQNGLKRRRKREMQGNTPIVPHS</sequence>
<name>A0A699GP80_TANCI</name>
<organism evidence="2">
    <name type="scientific">Tanacetum cinerariifolium</name>
    <name type="common">Dalmatian daisy</name>
    <name type="synonym">Chrysanthemum cinerariifolium</name>
    <dbReference type="NCBI Taxonomy" id="118510"/>
    <lineage>
        <taxon>Eukaryota</taxon>
        <taxon>Viridiplantae</taxon>
        <taxon>Streptophyta</taxon>
        <taxon>Embryophyta</taxon>
        <taxon>Tracheophyta</taxon>
        <taxon>Spermatophyta</taxon>
        <taxon>Magnoliopsida</taxon>
        <taxon>eudicotyledons</taxon>
        <taxon>Gunneridae</taxon>
        <taxon>Pentapetalae</taxon>
        <taxon>asterids</taxon>
        <taxon>campanulids</taxon>
        <taxon>Asterales</taxon>
        <taxon>Asteraceae</taxon>
        <taxon>Asteroideae</taxon>
        <taxon>Anthemideae</taxon>
        <taxon>Anthemidinae</taxon>
        <taxon>Tanacetum</taxon>
    </lineage>
</organism>
<accession>A0A699GP80</accession>
<protein>
    <submittedName>
        <fullName evidence="2">DNAse I-like superfamily protein</fullName>
    </submittedName>
</protein>
<feature type="region of interest" description="Disordered" evidence="1">
    <location>
        <begin position="73"/>
        <end position="93"/>
    </location>
</feature>
<proteinExistence type="predicted"/>
<feature type="region of interest" description="Disordered" evidence="1">
    <location>
        <begin position="105"/>
        <end position="128"/>
    </location>
</feature>
<evidence type="ECO:0000256" key="1">
    <source>
        <dbReference type="SAM" id="MobiDB-lite"/>
    </source>
</evidence>
<dbReference type="AlphaFoldDB" id="A0A699GP80"/>
<gene>
    <name evidence="2" type="ORF">Tci_127212</name>
</gene>